<dbReference type="Proteomes" id="UP000095009">
    <property type="component" value="Unassembled WGS sequence"/>
</dbReference>
<sequence>MSRLNDIRLPSQQTPDISSPKNPTIMHVFPTNFDFLERDSDKVTETKTATENCNSKKAKTILIV</sequence>
<accession>A0A1E3PF89</accession>
<reference evidence="2 3" key="1">
    <citation type="journal article" date="2016" name="Proc. Natl. Acad. Sci. U.S.A.">
        <title>Comparative genomics of biotechnologically important yeasts.</title>
        <authorList>
            <person name="Riley R."/>
            <person name="Haridas S."/>
            <person name="Wolfe K.H."/>
            <person name="Lopes M.R."/>
            <person name="Hittinger C.T."/>
            <person name="Goeker M."/>
            <person name="Salamov A.A."/>
            <person name="Wisecaver J.H."/>
            <person name="Long T.M."/>
            <person name="Calvey C.H."/>
            <person name="Aerts A.L."/>
            <person name="Barry K.W."/>
            <person name="Choi C."/>
            <person name="Clum A."/>
            <person name="Coughlan A.Y."/>
            <person name="Deshpande S."/>
            <person name="Douglass A.P."/>
            <person name="Hanson S.J."/>
            <person name="Klenk H.-P."/>
            <person name="LaButti K.M."/>
            <person name="Lapidus A."/>
            <person name="Lindquist E.A."/>
            <person name="Lipzen A.M."/>
            <person name="Meier-Kolthoff J.P."/>
            <person name="Ohm R.A."/>
            <person name="Otillar R.P."/>
            <person name="Pangilinan J.L."/>
            <person name="Peng Y."/>
            <person name="Rokas A."/>
            <person name="Rosa C.A."/>
            <person name="Scheuner C."/>
            <person name="Sibirny A.A."/>
            <person name="Slot J.C."/>
            <person name="Stielow J.B."/>
            <person name="Sun H."/>
            <person name="Kurtzman C.P."/>
            <person name="Blackwell M."/>
            <person name="Grigoriev I.V."/>
            <person name="Jeffries T.W."/>
        </authorList>
    </citation>
    <scope>NUCLEOTIDE SEQUENCE [LARGE SCALE GENOMIC DNA]</scope>
    <source>
        <strain evidence="2 3">DSM 6958</strain>
    </source>
</reference>
<dbReference type="EMBL" id="KV454413">
    <property type="protein sequence ID" value="ODQ64028.1"/>
    <property type="molecule type" value="Genomic_DNA"/>
</dbReference>
<organism evidence="2 3">
    <name type="scientific">Nadsonia fulvescens var. elongata DSM 6958</name>
    <dbReference type="NCBI Taxonomy" id="857566"/>
    <lineage>
        <taxon>Eukaryota</taxon>
        <taxon>Fungi</taxon>
        <taxon>Dikarya</taxon>
        <taxon>Ascomycota</taxon>
        <taxon>Saccharomycotina</taxon>
        <taxon>Dipodascomycetes</taxon>
        <taxon>Dipodascales</taxon>
        <taxon>Dipodascales incertae sedis</taxon>
        <taxon>Nadsonia</taxon>
    </lineage>
</organism>
<evidence type="ECO:0000313" key="2">
    <source>
        <dbReference type="EMBL" id="ODQ64028.1"/>
    </source>
</evidence>
<dbReference type="AlphaFoldDB" id="A0A1E3PF89"/>
<name>A0A1E3PF89_9ASCO</name>
<feature type="region of interest" description="Disordered" evidence="1">
    <location>
        <begin position="1"/>
        <end position="24"/>
    </location>
</feature>
<keyword evidence="3" id="KW-1185">Reference proteome</keyword>
<gene>
    <name evidence="2" type="ORF">NADFUDRAFT_84062</name>
</gene>
<evidence type="ECO:0000313" key="3">
    <source>
        <dbReference type="Proteomes" id="UP000095009"/>
    </source>
</evidence>
<proteinExistence type="predicted"/>
<evidence type="ECO:0000256" key="1">
    <source>
        <dbReference type="SAM" id="MobiDB-lite"/>
    </source>
</evidence>
<protein>
    <submittedName>
        <fullName evidence="2">Uncharacterized protein</fullName>
    </submittedName>
</protein>
<feature type="compositionally biased region" description="Polar residues" evidence="1">
    <location>
        <begin position="10"/>
        <end position="22"/>
    </location>
</feature>